<dbReference type="Proteomes" id="UP001372834">
    <property type="component" value="Unassembled WGS sequence"/>
</dbReference>
<dbReference type="GO" id="GO:0046872">
    <property type="term" value="F:metal ion binding"/>
    <property type="evidence" value="ECO:0007669"/>
    <property type="project" value="UniProtKB-KW"/>
</dbReference>
<name>A0AAN8S712_POLSC</name>
<dbReference type="InterPro" id="IPR050134">
    <property type="entry name" value="NAD-dep_sirtuin_deacylases"/>
</dbReference>
<dbReference type="InterPro" id="IPR026591">
    <property type="entry name" value="Sirtuin_cat_small_dom_sf"/>
</dbReference>
<feature type="binding site" evidence="3">
    <location>
        <position position="211"/>
    </location>
    <ligand>
        <name>Zn(2+)</name>
        <dbReference type="ChEBI" id="CHEBI:29105"/>
    </ligand>
</feature>
<feature type="active site" description="Proton acceptor" evidence="3">
    <location>
        <position position="147"/>
    </location>
</feature>
<dbReference type="GO" id="GO:0017136">
    <property type="term" value="F:histone deacetylase activity, NAD-dependent"/>
    <property type="evidence" value="ECO:0007669"/>
    <property type="project" value="TreeGrafter"/>
</dbReference>
<evidence type="ECO:0000256" key="3">
    <source>
        <dbReference type="PROSITE-ProRule" id="PRU00236"/>
    </source>
</evidence>
<accession>A0AAN8S712</accession>
<dbReference type="PROSITE" id="PS50305">
    <property type="entry name" value="SIRTUIN"/>
    <property type="match status" value="1"/>
</dbReference>
<reference evidence="5 6" key="1">
    <citation type="submission" date="2023-10" db="EMBL/GenBank/DDBJ databases">
        <title>Genomes of two closely related lineages of the louse Polyplax serrata with different host specificities.</title>
        <authorList>
            <person name="Martinu J."/>
            <person name="Tarabai H."/>
            <person name="Stefka J."/>
            <person name="Hypsa V."/>
        </authorList>
    </citation>
    <scope>NUCLEOTIDE SEQUENCE [LARGE SCALE GENOMIC DNA]</scope>
    <source>
        <strain evidence="5">HR10_N</strain>
    </source>
</reference>
<dbReference type="InterPro" id="IPR003000">
    <property type="entry name" value="Sirtuin"/>
</dbReference>
<dbReference type="GO" id="GO:0070403">
    <property type="term" value="F:NAD+ binding"/>
    <property type="evidence" value="ECO:0007669"/>
    <property type="project" value="InterPro"/>
</dbReference>
<proteinExistence type="predicted"/>
<keyword evidence="1" id="KW-0808">Transferase</keyword>
<dbReference type="AlphaFoldDB" id="A0AAN8S712"/>
<keyword evidence="2" id="KW-0520">NAD</keyword>
<feature type="binding site" evidence="3">
    <location>
        <position position="208"/>
    </location>
    <ligand>
        <name>Zn(2+)</name>
        <dbReference type="ChEBI" id="CHEBI:29105"/>
    </ligand>
</feature>
<protein>
    <recommendedName>
        <fullName evidence="4">Deacetylase sirtuin-type domain-containing protein</fullName>
    </recommendedName>
</protein>
<dbReference type="Gene3D" id="3.30.1600.10">
    <property type="entry name" value="SIR2/SIRT2 'Small Domain"/>
    <property type="match status" value="1"/>
</dbReference>
<sequence length="306" mass="35124">MIRNQIFKRFYSELVSYVPKSSPLSRLEKLQFQNYLLNCNNIVALTGAGVSTESGIPDYRSPEIGIFNRTNYKPINGSEFLNNEASRIRYWARNYMAWPKFSSKLPNRTHNMLAFYEQLDNKISHVITQNVDGLHYKAGSRKIVELHGNAFWVQCLKCKHFVSRYDFQKYLHNLNPNIMPPENTSALRPDGDVEITEDIYKNFKIPDCEKCGGLMKPAVVFFGDNVPKRRVKQVEEIVENCESLLVMGTTLSTLSSYRIVKQAYDLCKLIILVNIGPTKGDKLADLVINANCCEVFPDLQETNMSW</sequence>
<keyword evidence="3" id="KW-0862">Zinc</keyword>
<dbReference type="InterPro" id="IPR029035">
    <property type="entry name" value="DHS-like_NAD/FAD-binding_dom"/>
</dbReference>
<gene>
    <name evidence="5" type="ORF">RUM43_010092</name>
</gene>
<evidence type="ECO:0000259" key="4">
    <source>
        <dbReference type="PROSITE" id="PS50305"/>
    </source>
</evidence>
<comment type="caution">
    <text evidence="5">The sequence shown here is derived from an EMBL/GenBank/DDBJ whole genome shotgun (WGS) entry which is preliminary data.</text>
</comment>
<organism evidence="5 6">
    <name type="scientific">Polyplax serrata</name>
    <name type="common">Common mouse louse</name>
    <dbReference type="NCBI Taxonomy" id="468196"/>
    <lineage>
        <taxon>Eukaryota</taxon>
        <taxon>Metazoa</taxon>
        <taxon>Ecdysozoa</taxon>
        <taxon>Arthropoda</taxon>
        <taxon>Hexapoda</taxon>
        <taxon>Insecta</taxon>
        <taxon>Pterygota</taxon>
        <taxon>Neoptera</taxon>
        <taxon>Paraneoptera</taxon>
        <taxon>Psocodea</taxon>
        <taxon>Troctomorpha</taxon>
        <taxon>Phthiraptera</taxon>
        <taxon>Anoplura</taxon>
        <taxon>Polyplacidae</taxon>
        <taxon>Polyplax</taxon>
    </lineage>
</organism>
<dbReference type="GO" id="GO:0005759">
    <property type="term" value="C:mitochondrial matrix"/>
    <property type="evidence" value="ECO:0007669"/>
    <property type="project" value="TreeGrafter"/>
</dbReference>
<dbReference type="EMBL" id="JAWJWE010000004">
    <property type="protein sequence ID" value="KAK6636431.1"/>
    <property type="molecule type" value="Genomic_DNA"/>
</dbReference>
<evidence type="ECO:0000313" key="6">
    <source>
        <dbReference type="Proteomes" id="UP001372834"/>
    </source>
</evidence>
<evidence type="ECO:0000256" key="1">
    <source>
        <dbReference type="ARBA" id="ARBA00022679"/>
    </source>
</evidence>
<dbReference type="PANTHER" id="PTHR11085:SF10">
    <property type="entry name" value="NAD-DEPENDENT PROTEIN DEACYLASE SIRTUIN-5, MITOCHONDRIAL-RELATED"/>
    <property type="match status" value="1"/>
</dbReference>
<keyword evidence="3" id="KW-0479">Metal-binding</keyword>
<evidence type="ECO:0000313" key="5">
    <source>
        <dbReference type="EMBL" id="KAK6636431.1"/>
    </source>
</evidence>
<dbReference type="Gene3D" id="3.40.50.1220">
    <property type="entry name" value="TPP-binding domain"/>
    <property type="match status" value="1"/>
</dbReference>
<feature type="domain" description="Deacetylase sirtuin-type" evidence="4">
    <location>
        <begin position="20"/>
        <end position="306"/>
    </location>
</feature>
<evidence type="ECO:0000256" key="2">
    <source>
        <dbReference type="ARBA" id="ARBA00023027"/>
    </source>
</evidence>
<dbReference type="Pfam" id="PF02146">
    <property type="entry name" value="SIR2"/>
    <property type="match status" value="1"/>
</dbReference>
<dbReference type="SUPFAM" id="SSF52467">
    <property type="entry name" value="DHS-like NAD/FAD-binding domain"/>
    <property type="match status" value="1"/>
</dbReference>
<feature type="binding site" evidence="3">
    <location>
        <position position="155"/>
    </location>
    <ligand>
        <name>Zn(2+)</name>
        <dbReference type="ChEBI" id="CHEBI:29105"/>
    </ligand>
</feature>
<feature type="binding site" evidence="3">
    <location>
        <position position="158"/>
    </location>
    <ligand>
        <name>Zn(2+)</name>
        <dbReference type="ChEBI" id="CHEBI:29105"/>
    </ligand>
</feature>
<dbReference type="PANTHER" id="PTHR11085">
    <property type="entry name" value="NAD-DEPENDENT PROTEIN DEACYLASE SIRTUIN-5, MITOCHONDRIAL-RELATED"/>
    <property type="match status" value="1"/>
</dbReference>
<dbReference type="InterPro" id="IPR026590">
    <property type="entry name" value="Ssirtuin_cat_dom"/>
</dbReference>